<dbReference type="EMBL" id="WUMV01000006">
    <property type="protein sequence ID" value="MXN65842.1"/>
    <property type="molecule type" value="Genomic_DNA"/>
</dbReference>
<keyword evidence="2 5" id="KW-0812">Transmembrane</keyword>
<comment type="subcellular location">
    <subcellularLocation>
        <location evidence="5">Cell membrane</location>
        <topology evidence="5">Multi-pass membrane protein</topology>
    </subcellularLocation>
</comment>
<evidence type="ECO:0000256" key="5">
    <source>
        <dbReference type="HAMAP-Rule" id="MF_01514"/>
    </source>
</evidence>
<dbReference type="GO" id="GO:0005886">
    <property type="term" value="C:plasma membrane"/>
    <property type="evidence" value="ECO:0007669"/>
    <property type="project" value="UniProtKB-SubCell"/>
</dbReference>
<comment type="caution">
    <text evidence="6">The sequence shown here is derived from an EMBL/GenBank/DDBJ whole genome shotgun (WGS) entry which is preliminary data.</text>
</comment>
<evidence type="ECO:0000313" key="6">
    <source>
        <dbReference type="EMBL" id="MXN65842.1"/>
    </source>
</evidence>
<evidence type="ECO:0000313" key="7">
    <source>
        <dbReference type="Proteomes" id="UP000433101"/>
    </source>
</evidence>
<feature type="transmembrane region" description="Helical" evidence="5">
    <location>
        <begin position="53"/>
        <end position="71"/>
    </location>
</feature>
<accession>A0A7X3LVK0</accession>
<feature type="transmembrane region" description="Helical" evidence="5">
    <location>
        <begin position="139"/>
        <end position="157"/>
    </location>
</feature>
<organism evidence="6 7">
    <name type="scientific">Stappia sediminis</name>
    <dbReference type="NCBI Taxonomy" id="2692190"/>
    <lineage>
        <taxon>Bacteria</taxon>
        <taxon>Pseudomonadati</taxon>
        <taxon>Pseudomonadota</taxon>
        <taxon>Alphaproteobacteria</taxon>
        <taxon>Hyphomicrobiales</taxon>
        <taxon>Stappiaceae</taxon>
        <taxon>Stappia</taxon>
    </lineage>
</organism>
<keyword evidence="4 5" id="KW-0472">Membrane</keyword>
<comment type="similarity">
    <text evidence="5">Belongs to the UPF0314 family.</text>
</comment>
<reference evidence="6 7" key="1">
    <citation type="submission" date="2019-12" db="EMBL/GenBank/DDBJ databases">
        <authorList>
            <person name="Li M."/>
        </authorList>
    </citation>
    <scope>NUCLEOTIDE SEQUENCE [LARGE SCALE GENOMIC DNA]</scope>
    <source>
        <strain evidence="6 7">GBMRC 2046</strain>
    </source>
</reference>
<dbReference type="NCBIfam" id="NF002099">
    <property type="entry name" value="PRK00944.1"/>
    <property type="match status" value="1"/>
</dbReference>
<name>A0A7X3LVK0_9HYPH</name>
<keyword evidence="7" id="KW-1185">Reference proteome</keyword>
<dbReference type="HAMAP" id="MF_01514">
    <property type="entry name" value="UPF0314"/>
    <property type="match status" value="1"/>
</dbReference>
<protein>
    <recommendedName>
        <fullName evidence="5">UPF0314 protein GR183_13085</fullName>
    </recommendedName>
</protein>
<feature type="transmembrane region" description="Helical" evidence="5">
    <location>
        <begin position="108"/>
        <end position="133"/>
    </location>
</feature>
<dbReference type="AlphaFoldDB" id="A0A7X3LVK0"/>
<keyword evidence="3 5" id="KW-1133">Transmembrane helix</keyword>
<evidence type="ECO:0000256" key="1">
    <source>
        <dbReference type="ARBA" id="ARBA00022475"/>
    </source>
</evidence>
<evidence type="ECO:0000256" key="2">
    <source>
        <dbReference type="ARBA" id="ARBA00022692"/>
    </source>
</evidence>
<gene>
    <name evidence="6" type="ORF">GR183_13085</name>
</gene>
<dbReference type="InterPro" id="IPR019691">
    <property type="entry name" value="DUF2585"/>
</dbReference>
<keyword evidence="1 5" id="KW-1003">Cell membrane</keyword>
<evidence type="ECO:0000256" key="3">
    <source>
        <dbReference type="ARBA" id="ARBA00022989"/>
    </source>
</evidence>
<sequence>MTVVLAVLALLALTAAVLLAMGRVPICTCGEVKLWTNDVTSSDNSQHIADWYTPSHIIHGFLFYWFAWLILPKMAVGWRLILSIIVEASWEIVENSPMIIDRYREATIALGYTGDSVLNSIFDIVWMIVGFALAWRLPVWLTVAIALFFEVLTAVLIRDNLTLNVIMLIWPVETIKAWQTAV</sequence>
<evidence type="ECO:0000256" key="4">
    <source>
        <dbReference type="ARBA" id="ARBA00023136"/>
    </source>
</evidence>
<dbReference type="Proteomes" id="UP000433101">
    <property type="component" value="Unassembled WGS sequence"/>
</dbReference>
<dbReference type="Pfam" id="PF10755">
    <property type="entry name" value="DUF2585"/>
    <property type="match status" value="1"/>
</dbReference>
<proteinExistence type="inferred from homology"/>